<protein>
    <recommendedName>
        <fullName evidence="3">Extracellular membrane protein CFEM domain-containing protein</fullName>
    </recommendedName>
</protein>
<comment type="caution">
    <text evidence="1">The sequence shown here is derived from an EMBL/GenBank/DDBJ whole genome shotgun (WGS) entry which is preliminary data.</text>
</comment>
<accession>A0ABR3QG72</accession>
<dbReference type="GeneID" id="95982540"/>
<keyword evidence="2" id="KW-1185">Reference proteome</keyword>
<organism evidence="1 2">
    <name type="scientific">Vanrija albida</name>
    <dbReference type="NCBI Taxonomy" id="181172"/>
    <lineage>
        <taxon>Eukaryota</taxon>
        <taxon>Fungi</taxon>
        <taxon>Dikarya</taxon>
        <taxon>Basidiomycota</taxon>
        <taxon>Agaricomycotina</taxon>
        <taxon>Tremellomycetes</taxon>
        <taxon>Trichosporonales</taxon>
        <taxon>Trichosporonaceae</taxon>
        <taxon>Vanrija</taxon>
    </lineage>
</organism>
<dbReference type="EMBL" id="JBBXJM010000001">
    <property type="protein sequence ID" value="KAL1413715.1"/>
    <property type="molecule type" value="Genomic_DNA"/>
</dbReference>
<evidence type="ECO:0000313" key="1">
    <source>
        <dbReference type="EMBL" id="KAL1413715.1"/>
    </source>
</evidence>
<proteinExistence type="predicted"/>
<gene>
    <name evidence="1" type="ORF">Q8F55_001497</name>
</gene>
<reference evidence="1 2" key="1">
    <citation type="submission" date="2023-08" db="EMBL/GenBank/DDBJ databases">
        <title>Annotated Genome Sequence of Vanrija albida AlHP1.</title>
        <authorList>
            <person name="Herzog R."/>
        </authorList>
    </citation>
    <scope>NUCLEOTIDE SEQUENCE [LARGE SCALE GENOMIC DNA]</scope>
    <source>
        <strain evidence="1 2">AlHP1</strain>
    </source>
</reference>
<dbReference type="Proteomes" id="UP001565368">
    <property type="component" value="Unassembled WGS sequence"/>
</dbReference>
<name>A0ABR3QG72_9TREE</name>
<dbReference type="RefSeq" id="XP_069213659.1">
    <property type="nucleotide sequence ID" value="XM_069350115.1"/>
</dbReference>
<sequence>MPATPHLAAFNTTNYPSWGVFWPATIPAGHAVCTCDIDAVSDACCLRLQGALYTFNQTMPSVKPYEQPANHRMCLLMPPQLGKANFTAQNEAWSKCVLDTKGVVGGSCSGSGAGKRAALGLAGLVWVAVGLVLAV</sequence>
<evidence type="ECO:0008006" key="3">
    <source>
        <dbReference type="Google" id="ProtNLM"/>
    </source>
</evidence>
<evidence type="ECO:0000313" key="2">
    <source>
        <dbReference type="Proteomes" id="UP001565368"/>
    </source>
</evidence>